<sequence>MEKEERAYRAHALVLPYHGQGHMNPMVQFAKRLASKGIKITVATTSSNVMSVQASSYSITFESIYDDYTEGGVAGPGGFKGFLDRFEASGAKSLTQLILKHQTTEFPVKCLVYDANIKWAVDVATKLGVSRAAFFTQSCAAIASYYPMHCDLSSEPISLPDFPITGIPKLKVPNLPSLGSDTGRYAPIILHILSQFDNIDKADWVLFNSFLKLEEEIVDWLSKLWRVRTIGPTVPSVYLDKRLETDNGYGFHIYKPNTTTCLNWLNTQKTGSVVYVSYGSAASLSAEQMTQIAEALRRCSCSFLWIVKPTEESKLPGNFREETAEKGIVVSWCPQLEVLAHHAIGCFVSHCGWNSTMEAISFGVPMVAMPQFLDQIYNAHFVEQVWGVGIVPREDENGLILSDEINRCITELMEGKNRGQDIKKNAIRWKELAKEAISEGGDSDKCILDIVSELVASS</sequence>
<organism evidence="1 2">
    <name type="scientific">Catharanthus roseus</name>
    <name type="common">Madagascar periwinkle</name>
    <name type="synonym">Vinca rosea</name>
    <dbReference type="NCBI Taxonomy" id="4058"/>
    <lineage>
        <taxon>Eukaryota</taxon>
        <taxon>Viridiplantae</taxon>
        <taxon>Streptophyta</taxon>
        <taxon>Embryophyta</taxon>
        <taxon>Tracheophyta</taxon>
        <taxon>Spermatophyta</taxon>
        <taxon>Magnoliopsida</taxon>
        <taxon>eudicotyledons</taxon>
        <taxon>Gunneridae</taxon>
        <taxon>Pentapetalae</taxon>
        <taxon>asterids</taxon>
        <taxon>lamiids</taxon>
        <taxon>Gentianales</taxon>
        <taxon>Apocynaceae</taxon>
        <taxon>Rauvolfioideae</taxon>
        <taxon>Vinceae</taxon>
        <taxon>Catharanthinae</taxon>
        <taxon>Catharanthus</taxon>
    </lineage>
</organism>
<gene>
    <name evidence="1" type="ORF">M9H77_20190</name>
</gene>
<evidence type="ECO:0000313" key="1">
    <source>
        <dbReference type="EMBL" id="KAI5660867.1"/>
    </source>
</evidence>
<proteinExistence type="predicted"/>
<name>A0ACC0AIY1_CATRO</name>
<protein>
    <submittedName>
        <fullName evidence="1">Uncharacterized protein</fullName>
    </submittedName>
</protein>
<evidence type="ECO:0000313" key="2">
    <source>
        <dbReference type="Proteomes" id="UP001060085"/>
    </source>
</evidence>
<accession>A0ACC0AIY1</accession>
<comment type="caution">
    <text evidence="1">The sequence shown here is derived from an EMBL/GenBank/DDBJ whole genome shotgun (WGS) entry which is preliminary data.</text>
</comment>
<reference evidence="2" key="1">
    <citation type="journal article" date="2023" name="Nat. Plants">
        <title>Single-cell RNA sequencing provides a high-resolution roadmap for understanding the multicellular compartmentation of specialized metabolism.</title>
        <authorList>
            <person name="Sun S."/>
            <person name="Shen X."/>
            <person name="Li Y."/>
            <person name="Li Y."/>
            <person name="Wang S."/>
            <person name="Li R."/>
            <person name="Zhang H."/>
            <person name="Shen G."/>
            <person name="Guo B."/>
            <person name="Wei J."/>
            <person name="Xu J."/>
            <person name="St-Pierre B."/>
            <person name="Chen S."/>
            <person name="Sun C."/>
        </authorList>
    </citation>
    <scope>NUCLEOTIDE SEQUENCE [LARGE SCALE GENOMIC DNA]</scope>
</reference>
<keyword evidence="2" id="KW-1185">Reference proteome</keyword>
<dbReference type="Proteomes" id="UP001060085">
    <property type="component" value="Linkage Group LG05"/>
</dbReference>
<dbReference type="EMBL" id="CM044705">
    <property type="protein sequence ID" value="KAI5660867.1"/>
    <property type="molecule type" value="Genomic_DNA"/>
</dbReference>